<evidence type="ECO:0000256" key="4">
    <source>
        <dbReference type="ARBA" id="ARBA00022679"/>
    </source>
</evidence>
<evidence type="ECO:0000256" key="12">
    <source>
        <dbReference type="ARBA" id="ARBA00023125"/>
    </source>
</evidence>
<dbReference type="Pfam" id="PF01612">
    <property type="entry name" value="DNA_pol_A_exo1"/>
    <property type="match status" value="1"/>
</dbReference>
<dbReference type="PANTHER" id="PTHR10133:SF27">
    <property type="entry name" value="DNA POLYMERASE NU"/>
    <property type="match status" value="1"/>
</dbReference>
<evidence type="ECO:0000256" key="9">
    <source>
        <dbReference type="ARBA" id="ARBA00022801"/>
    </source>
</evidence>
<proteinExistence type="inferred from homology"/>
<evidence type="ECO:0000256" key="7">
    <source>
        <dbReference type="ARBA" id="ARBA00022722"/>
    </source>
</evidence>
<feature type="domain" description="5'-3' exonuclease" evidence="18">
    <location>
        <begin position="24"/>
        <end position="280"/>
    </location>
</feature>
<dbReference type="GO" id="GO:0008409">
    <property type="term" value="F:5'-3' exonuclease activity"/>
    <property type="evidence" value="ECO:0007669"/>
    <property type="project" value="UniProtKB-UniRule"/>
</dbReference>
<dbReference type="PRINTS" id="PR00868">
    <property type="entry name" value="DNAPOLI"/>
</dbReference>
<dbReference type="FunFam" id="3.30.420.10:FF:000026">
    <property type="entry name" value="DNA polymerase I"/>
    <property type="match status" value="1"/>
</dbReference>
<evidence type="ECO:0000256" key="14">
    <source>
        <dbReference type="ARBA" id="ARBA00049244"/>
    </source>
</evidence>
<dbReference type="GO" id="GO:0003887">
    <property type="term" value="F:DNA-directed DNA polymerase activity"/>
    <property type="evidence" value="ECO:0007669"/>
    <property type="project" value="UniProtKB-UniRule"/>
</dbReference>
<dbReference type="SMART" id="SM00475">
    <property type="entry name" value="53EXOc"/>
    <property type="match status" value="1"/>
</dbReference>
<dbReference type="GO" id="GO:0006261">
    <property type="term" value="P:DNA-templated DNA replication"/>
    <property type="evidence" value="ECO:0007669"/>
    <property type="project" value="UniProtKB-UniRule"/>
</dbReference>
<dbReference type="Pfam" id="PF02739">
    <property type="entry name" value="5_3_exonuc_N"/>
    <property type="match status" value="1"/>
</dbReference>
<evidence type="ECO:0000256" key="1">
    <source>
        <dbReference type="ARBA" id="ARBA00007705"/>
    </source>
</evidence>
<dbReference type="FunFam" id="1.10.150.20:FF:000003">
    <property type="entry name" value="DNA polymerase I"/>
    <property type="match status" value="1"/>
</dbReference>
<protein>
    <recommendedName>
        <fullName evidence="3 15">DNA polymerase I</fullName>
        <ecNumber evidence="2 15">2.7.7.7</ecNumber>
    </recommendedName>
</protein>
<evidence type="ECO:0000256" key="16">
    <source>
        <dbReference type="RuleBase" id="RU004460"/>
    </source>
</evidence>
<dbReference type="Pfam" id="PF00476">
    <property type="entry name" value="DNA_pol_A"/>
    <property type="match status" value="1"/>
</dbReference>
<evidence type="ECO:0000259" key="17">
    <source>
        <dbReference type="SMART" id="SM00474"/>
    </source>
</evidence>
<dbReference type="InterPro" id="IPR002298">
    <property type="entry name" value="DNA_polymerase_A"/>
</dbReference>
<name>E1YDV2_9BACT</name>
<evidence type="ECO:0000256" key="5">
    <source>
        <dbReference type="ARBA" id="ARBA00022695"/>
    </source>
</evidence>
<dbReference type="Gene3D" id="3.30.70.370">
    <property type="match status" value="1"/>
</dbReference>
<evidence type="ECO:0000256" key="15">
    <source>
        <dbReference type="NCBIfam" id="TIGR00593"/>
    </source>
</evidence>
<dbReference type="InterPro" id="IPR020045">
    <property type="entry name" value="DNA_polI_H3TH"/>
</dbReference>
<feature type="domain" description="3'-5' exonuclease" evidence="17">
    <location>
        <begin position="314"/>
        <end position="501"/>
    </location>
</feature>
<dbReference type="SMART" id="SM00474">
    <property type="entry name" value="35EXOc"/>
    <property type="match status" value="1"/>
</dbReference>
<keyword evidence="4 16" id="KW-0808">Transferase</keyword>
<dbReference type="GO" id="GO:0008408">
    <property type="term" value="F:3'-5' exonuclease activity"/>
    <property type="evidence" value="ECO:0007669"/>
    <property type="project" value="UniProtKB-UniRule"/>
</dbReference>
<dbReference type="FunFam" id="3.40.50.1010:FF:000001">
    <property type="entry name" value="DNA polymerase I"/>
    <property type="match status" value="1"/>
</dbReference>
<evidence type="ECO:0000256" key="13">
    <source>
        <dbReference type="ARBA" id="ARBA00023204"/>
    </source>
</evidence>
<keyword evidence="11 16" id="KW-0239">DNA-directed DNA polymerase</keyword>
<dbReference type="CDD" id="cd09859">
    <property type="entry name" value="PIN_53EXO"/>
    <property type="match status" value="1"/>
</dbReference>
<dbReference type="InterPro" id="IPR018320">
    <property type="entry name" value="DNA_polymerase_1"/>
</dbReference>
<keyword evidence="6 16" id="KW-0235">DNA replication</keyword>
<accession>E1YDV2</accession>
<evidence type="ECO:0000256" key="8">
    <source>
        <dbReference type="ARBA" id="ARBA00022763"/>
    </source>
</evidence>
<dbReference type="SUPFAM" id="SSF56672">
    <property type="entry name" value="DNA/RNA polymerases"/>
    <property type="match status" value="1"/>
</dbReference>
<dbReference type="PANTHER" id="PTHR10133">
    <property type="entry name" value="DNA POLYMERASE I"/>
    <property type="match status" value="1"/>
</dbReference>
<keyword evidence="7" id="KW-0540">Nuclease</keyword>
<keyword evidence="9 16" id="KW-0378">Hydrolase</keyword>
<dbReference type="InterPro" id="IPR001098">
    <property type="entry name" value="DNA-dir_DNA_pol_A_palm_dom"/>
</dbReference>
<dbReference type="FunFam" id="1.20.1060.10:FF:000001">
    <property type="entry name" value="DNA polymerase I"/>
    <property type="match status" value="1"/>
</dbReference>
<evidence type="ECO:0000313" key="20">
    <source>
        <dbReference type="EMBL" id="CBX28746.1"/>
    </source>
</evidence>
<evidence type="ECO:0000256" key="11">
    <source>
        <dbReference type="ARBA" id="ARBA00022932"/>
    </source>
</evidence>
<keyword evidence="8 16" id="KW-0227">DNA damage</keyword>
<dbReference type="EMBL" id="FR695869">
    <property type="protein sequence ID" value="CBX28746.1"/>
    <property type="molecule type" value="Genomic_DNA"/>
</dbReference>
<keyword evidence="10 16" id="KW-0269">Exonuclease</keyword>
<dbReference type="Gene3D" id="3.30.420.10">
    <property type="entry name" value="Ribonuclease H-like superfamily/Ribonuclease H"/>
    <property type="match status" value="1"/>
</dbReference>
<dbReference type="CDD" id="cd09898">
    <property type="entry name" value="H3TH_53EXO"/>
    <property type="match status" value="1"/>
</dbReference>
<dbReference type="InterPro" id="IPR012337">
    <property type="entry name" value="RNaseH-like_sf"/>
</dbReference>
<dbReference type="SMART" id="SM00279">
    <property type="entry name" value="HhH2"/>
    <property type="match status" value="1"/>
</dbReference>
<evidence type="ECO:0000256" key="2">
    <source>
        <dbReference type="ARBA" id="ARBA00012417"/>
    </source>
</evidence>
<dbReference type="InterPro" id="IPR036397">
    <property type="entry name" value="RNaseH_sf"/>
</dbReference>
<dbReference type="SUPFAM" id="SSF88723">
    <property type="entry name" value="PIN domain-like"/>
    <property type="match status" value="1"/>
</dbReference>
<dbReference type="EC" id="2.7.7.7" evidence="2 15"/>
<evidence type="ECO:0000256" key="6">
    <source>
        <dbReference type="ARBA" id="ARBA00022705"/>
    </source>
</evidence>
<dbReference type="InterPro" id="IPR008918">
    <property type="entry name" value="HhH2"/>
</dbReference>
<dbReference type="NCBIfam" id="NF004397">
    <property type="entry name" value="PRK05755.1"/>
    <property type="match status" value="1"/>
</dbReference>
<reference evidence="20" key="1">
    <citation type="journal article" date="2011" name="Environ. Microbiol.">
        <title>Genomic insights into the metabolic potential of the polycyclic aromatic hydrocarbon degrading sulfate-reducing Deltaproteobacterium N47.</title>
        <authorList>
            <person name="Bergmann F."/>
            <person name="Selesi D."/>
            <person name="Weinmaier T."/>
            <person name="Tischler P."/>
            <person name="Rattei T."/>
            <person name="Meckenstock R.U."/>
        </authorList>
    </citation>
    <scope>NUCLEOTIDE SEQUENCE</scope>
</reference>
<dbReference type="CDD" id="cd08637">
    <property type="entry name" value="DNA_pol_A_pol_I_C"/>
    <property type="match status" value="1"/>
</dbReference>
<organism evidence="20">
    <name type="scientific">uncultured Desulfobacterium sp</name>
    <dbReference type="NCBI Taxonomy" id="201089"/>
    <lineage>
        <taxon>Bacteria</taxon>
        <taxon>Pseudomonadati</taxon>
        <taxon>Thermodesulfobacteriota</taxon>
        <taxon>Desulfobacteria</taxon>
        <taxon>Desulfobacterales</taxon>
        <taxon>Desulfobacteriaceae</taxon>
        <taxon>Desulfobacterium</taxon>
        <taxon>environmental samples</taxon>
    </lineage>
</organism>
<dbReference type="SUPFAM" id="SSF53098">
    <property type="entry name" value="Ribonuclease H-like"/>
    <property type="match status" value="1"/>
</dbReference>
<keyword evidence="12 16" id="KW-0238">DNA-binding</keyword>
<dbReference type="InterPro" id="IPR029060">
    <property type="entry name" value="PIN-like_dom_sf"/>
</dbReference>
<evidence type="ECO:0000256" key="3">
    <source>
        <dbReference type="ARBA" id="ARBA00020311"/>
    </source>
</evidence>
<dbReference type="InterPro" id="IPR002562">
    <property type="entry name" value="3'-5'_exonuclease_dom"/>
</dbReference>
<evidence type="ECO:0000256" key="10">
    <source>
        <dbReference type="ARBA" id="ARBA00022839"/>
    </source>
</evidence>
<evidence type="ECO:0000259" key="18">
    <source>
        <dbReference type="SMART" id="SM00475"/>
    </source>
</evidence>
<dbReference type="AlphaFoldDB" id="E1YDV2"/>
<keyword evidence="5 16" id="KW-0548">Nucleotidyltransferase</keyword>
<dbReference type="SMART" id="SM00482">
    <property type="entry name" value="POLAc"/>
    <property type="match status" value="1"/>
</dbReference>
<feature type="domain" description="DNA-directed DNA polymerase family A palm" evidence="19">
    <location>
        <begin position="670"/>
        <end position="876"/>
    </location>
</feature>
<dbReference type="GO" id="GO:0006302">
    <property type="term" value="P:double-strand break repair"/>
    <property type="evidence" value="ECO:0007669"/>
    <property type="project" value="TreeGrafter"/>
</dbReference>
<comment type="catalytic activity">
    <reaction evidence="14 16">
        <text>DNA(n) + a 2'-deoxyribonucleoside 5'-triphosphate = DNA(n+1) + diphosphate</text>
        <dbReference type="Rhea" id="RHEA:22508"/>
        <dbReference type="Rhea" id="RHEA-COMP:17339"/>
        <dbReference type="Rhea" id="RHEA-COMP:17340"/>
        <dbReference type="ChEBI" id="CHEBI:33019"/>
        <dbReference type="ChEBI" id="CHEBI:61560"/>
        <dbReference type="ChEBI" id="CHEBI:173112"/>
        <dbReference type="EC" id="2.7.7.7"/>
    </reaction>
</comment>
<dbReference type="NCBIfam" id="TIGR00593">
    <property type="entry name" value="pola"/>
    <property type="match status" value="1"/>
</dbReference>
<keyword evidence="13 16" id="KW-0234">DNA repair</keyword>
<dbReference type="GO" id="GO:0003677">
    <property type="term" value="F:DNA binding"/>
    <property type="evidence" value="ECO:0007669"/>
    <property type="project" value="UniProtKB-UniRule"/>
</dbReference>
<dbReference type="InterPro" id="IPR002421">
    <property type="entry name" value="5-3_exonuclease"/>
</dbReference>
<dbReference type="SUPFAM" id="SSF47807">
    <property type="entry name" value="5' to 3' exonuclease, C-terminal subdomain"/>
    <property type="match status" value="1"/>
</dbReference>
<dbReference type="Pfam" id="PF01367">
    <property type="entry name" value="5_3_exonuc"/>
    <property type="match status" value="1"/>
</dbReference>
<dbReference type="CDD" id="cd06139">
    <property type="entry name" value="DNA_polA_I_Ecoli_like_exo"/>
    <property type="match status" value="1"/>
</dbReference>
<gene>
    <name evidence="16" type="primary">polA</name>
    <name evidence="20" type="ORF">N47_L13440</name>
</gene>
<dbReference type="FunFam" id="1.10.150.20:FF:000002">
    <property type="entry name" value="DNA polymerase I"/>
    <property type="match status" value="1"/>
</dbReference>
<dbReference type="InterPro" id="IPR043502">
    <property type="entry name" value="DNA/RNA_pol_sf"/>
</dbReference>
<dbReference type="Gene3D" id="3.40.50.1010">
    <property type="entry name" value="5'-nuclease"/>
    <property type="match status" value="1"/>
</dbReference>
<dbReference type="Gene3D" id="1.20.1060.10">
    <property type="entry name" value="Taq DNA Polymerase, Chain T, domain 4"/>
    <property type="match status" value="1"/>
</dbReference>
<dbReference type="InterPro" id="IPR020046">
    <property type="entry name" value="5-3_exonucl_a-hlix_arch_N"/>
</dbReference>
<dbReference type="InterPro" id="IPR036279">
    <property type="entry name" value="5-3_exonuclease_C_sf"/>
</dbReference>
<evidence type="ECO:0000259" key="19">
    <source>
        <dbReference type="SMART" id="SM00482"/>
    </source>
</evidence>
<comment type="similarity">
    <text evidence="1 16">Belongs to the DNA polymerase type-A family.</text>
</comment>
<comment type="function">
    <text evidence="16">In addition to polymerase activity, this DNA polymerase exhibits 3'-5' and 5'-3' exonuclease activity.</text>
</comment>
<sequence>MLCQPALELEHMVCSTEIKNKDLDKTLFLIDGSAYIYRAYHAIRNLSNSKGFPTNAIFGFTRILIKLIEDWAPKYVVMVFDAKGPTFRHDIFKDYKATRPPMPEDLQVQIPFIKEITKAFNLPVIEIQGYEADDIIGTLARKAEESGFSVVMVTGDKDFLQLVTDKSIIWDPMKDKITDLDAFRKDFGLIPEQMIDVMGLSGDTSDNVPGVPGIGPKTALDLIKTFGSMKNLYDNIDSITKKKQYENLVQFKEQADLSRKLVEIDKNAPINFEIDSFCFKNPDNPRLSELFQEFEFRQLQQSFSGHSDLSGKNYSIIDNIKSLSELLRRLESANHFALDTETTSENPLKAKLVGISVSLKANEAFYIPLAHKYEGVPKQLDMNETLNMLKGVFENPDIKKIGQNIKYDWIVLKRHGIDIAGVYSDTMIASYLINPSKRAHNLDQIALDFLGHKKITFEETVGKKKPESGFSNVPLEKAVSYACEDADITLMAHDVLFPKLLEIGLKDLFENIEMPLIPVLMKMEIKGICVDRNRLSELSKHFEQQIEDLEENIYSVAGMTFNIKSPQQLGEVLFEKLMLPVKKKTKKKTGYSTDVDVLTELAQNHELPALVLRHRTLSKLKSTYTDALLEIADPETERIHTSFNQTVTATGRLSSSNPNLQNIPVKTDEGREIRSAFVPKKGWKLLSADYSQIELRLLAHCAEDEILINAFLEDEDIHTRTAIEIFQIFPEFITPELRYQAKTINFSIMYGISAFSLSKDLGISQKMAQTYINNYFARYKEVKRFIDKTISDAHVNKKTSTLLGRIRLLPDIDSSNKIVIAAAERIAVNTPIQGTAADLIKIAMINIDKAFTEKKLKAAMLLSVHDELVFEVPPDELDMVSDLVKNMMENVWTLKVPLKVNISSGENWSQAH</sequence>
<dbReference type="Gene3D" id="1.10.150.20">
    <property type="entry name" value="5' to 3' exonuclease, C-terminal subdomain"/>
    <property type="match status" value="2"/>
</dbReference>